<dbReference type="EMBL" id="JALJOR010000006">
    <property type="protein sequence ID" value="KAK9815487.1"/>
    <property type="molecule type" value="Genomic_DNA"/>
</dbReference>
<evidence type="ECO:0000313" key="1">
    <source>
        <dbReference type="EMBL" id="KAK9815487.1"/>
    </source>
</evidence>
<evidence type="ECO:0000313" key="2">
    <source>
        <dbReference type="Proteomes" id="UP001489004"/>
    </source>
</evidence>
<sequence length="146" mass="15479">MAVSGKSPPSKRMVQPKVELLREGDCAEQALRFVLVNGHVDVEAVLENVQACLVKVQQPRRVRFEKLVADPQTGLSTAYFVPGKIYQVQVTPQKGSLDESELVDGGLDSDSAGTLAWQSTSADTPAVGDIGGADIGQCTIPADASR</sequence>
<dbReference type="AlphaFoldDB" id="A0AAW1Q506"/>
<gene>
    <name evidence="1" type="ORF">WJX72_004513</name>
</gene>
<name>A0AAW1Q506_9CHLO</name>
<comment type="caution">
    <text evidence="1">The sequence shown here is derived from an EMBL/GenBank/DDBJ whole genome shotgun (WGS) entry which is preliminary data.</text>
</comment>
<dbReference type="Proteomes" id="UP001489004">
    <property type="component" value="Unassembled WGS sequence"/>
</dbReference>
<organism evidence="1 2">
    <name type="scientific">[Myrmecia] bisecta</name>
    <dbReference type="NCBI Taxonomy" id="41462"/>
    <lineage>
        <taxon>Eukaryota</taxon>
        <taxon>Viridiplantae</taxon>
        <taxon>Chlorophyta</taxon>
        <taxon>core chlorophytes</taxon>
        <taxon>Trebouxiophyceae</taxon>
        <taxon>Trebouxiales</taxon>
        <taxon>Trebouxiaceae</taxon>
        <taxon>Myrmecia</taxon>
    </lineage>
</organism>
<proteinExistence type="predicted"/>
<keyword evidence="2" id="KW-1185">Reference proteome</keyword>
<reference evidence="1 2" key="1">
    <citation type="journal article" date="2024" name="Nat. Commun.">
        <title>Phylogenomics reveals the evolutionary origins of lichenization in chlorophyte algae.</title>
        <authorList>
            <person name="Puginier C."/>
            <person name="Libourel C."/>
            <person name="Otte J."/>
            <person name="Skaloud P."/>
            <person name="Haon M."/>
            <person name="Grisel S."/>
            <person name="Petersen M."/>
            <person name="Berrin J.G."/>
            <person name="Delaux P.M."/>
            <person name="Dal Grande F."/>
            <person name="Keller J."/>
        </authorList>
    </citation>
    <scope>NUCLEOTIDE SEQUENCE [LARGE SCALE GENOMIC DNA]</scope>
    <source>
        <strain evidence="1 2">SAG 2043</strain>
    </source>
</reference>
<accession>A0AAW1Q506</accession>
<protein>
    <submittedName>
        <fullName evidence="1">Uncharacterized protein</fullName>
    </submittedName>
</protein>